<dbReference type="EMBL" id="MJAT01000003">
    <property type="protein sequence ID" value="OEH86501.1"/>
    <property type="molecule type" value="Genomic_DNA"/>
</dbReference>
<sequence length="163" mass="18769">MIDIIIIAWILWGTIYGLRIHVLFLVGDFCAILLVTWLYQSLAMLAVSEVTWQKYKHAVVDFYLWLEPLQSVQLQGDRLEHIIVDIFSYVLLILFLFAALGIFRNLVGAFSETMMKKSIVNAILGCLRNALIATMLLALLPRPILKTYWLGEIMKDSIFMLLF</sequence>
<evidence type="ECO:0000313" key="2">
    <source>
        <dbReference type="EMBL" id="OEH86501.1"/>
    </source>
</evidence>
<dbReference type="AlphaFoldDB" id="A0A1E5L8P3"/>
<dbReference type="RefSeq" id="WP_069701096.1">
    <property type="nucleotide sequence ID" value="NZ_MJAT01000003.1"/>
</dbReference>
<dbReference type="STRING" id="1390249.BHU72_12870"/>
<evidence type="ECO:0000313" key="3">
    <source>
        <dbReference type="Proteomes" id="UP000095255"/>
    </source>
</evidence>
<protein>
    <recommendedName>
        <fullName evidence="4">Colicin V production protein</fullName>
    </recommendedName>
</protein>
<keyword evidence="1" id="KW-0472">Membrane</keyword>
<keyword evidence="1" id="KW-0812">Transmembrane</keyword>
<organism evidence="2 3">
    <name type="scientific">Desulfuribacillus stibiiarsenatis</name>
    <dbReference type="NCBI Taxonomy" id="1390249"/>
    <lineage>
        <taxon>Bacteria</taxon>
        <taxon>Bacillati</taxon>
        <taxon>Bacillota</taxon>
        <taxon>Desulfuribacillia</taxon>
        <taxon>Desulfuribacillales</taxon>
        <taxon>Desulfuribacillaceae</taxon>
        <taxon>Desulfuribacillus</taxon>
    </lineage>
</organism>
<keyword evidence="1" id="KW-1133">Transmembrane helix</keyword>
<proteinExistence type="predicted"/>
<comment type="caution">
    <text evidence="2">The sequence shown here is derived from an EMBL/GenBank/DDBJ whole genome shotgun (WGS) entry which is preliminary data.</text>
</comment>
<evidence type="ECO:0008006" key="4">
    <source>
        <dbReference type="Google" id="ProtNLM"/>
    </source>
</evidence>
<reference evidence="2 3" key="1">
    <citation type="submission" date="2016-09" db="EMBL/GenBank/DDBJ databases">
        <title>Desulfuribacillus arsenicus sp. nov., an obligately anaerobic, dissimilatory arsenic- and antimonate-reducing bacterium isolated from anoxic sediments.</title>
        <authorList>
            <person name="Abin C.A."/>
            <person name="Hollibaugh J.T."/>
        </authorList>
    </citation>
    <scope>NUCLEOTIDE SEQUENCE [LARGE SCALE GENOMIC DNA]</scope>
    <source>
        <strain evidence="2 3">MLFW-2</strain>
    </source>
</reference>
<feature type="transmembrane region" description="Helical" evidence="1">
    <location>
        <begin position="119"/>
        <end position="140"/>
    </location>
</feature>
<feature type="transmembrane region" description="Helical" evidence="1">
    <location>
        <begin position="86"/>
        <end position="107"/>
    </location>
</feature>
<name>A0A1E5L8P3_9FIRM</name>
<dbReference type="Proteomes" id="UP000095255">
    <property type="component" value="Unassembled WGS sequence"/>
</dbReference>
<keyword evidence="3" id="KW-1185">Reference proteome</keyword>
<evidence type="ECO:0000256" key="1">
    <source>
        <dbReference type="SAM" id="Phobius"/>
    </source>
</evidence>
<accession>A0A1E5L8P3</accession>
<gene>
    <name evidence="2" type="ORF">BHU72_12870</name>
</gene>